<evidence type="ECO:0000256" key="6">
    <source>
        <dbReference type="SAM" id="MobiDB-lite"/>
    </source>
</evidence>
<feature type="transmembrane region" description="Helical" evidence="7">
    <location>
        <begin position="201"/>
        <end position="225"/>
    </location>
</feature>
<evidence type="ECO:0000256" key="4">
    <source>
        <dbReference type="ARBA" id="ARBA00022989"/>
    </source>
</evidence>
<evidence type="ECO:0000256" key="1">
    <source>
        <dbReference type="ARBA" id="ARBA00004141"/>
    </source>
</evidence>
<sequence>MYEYIVVLRKRKLEPHLLEQHSLLHKLVLEKHAGKSASEKQQILDAAFAKFCRTARKQARCQNWKTYIKFTQYPAWYLVMETLRQMTGTQDGFFRLAGRAFKGSQGLESRFVDTSVVPVEQSLATEGVMWFHNLPLPDPNLILPFVLSGVLFFGAFKTGIHTILMPTLGATGRIFPIASWINRNSMRVKKIFPLAAGPLTLQFPSAMLLYWVSSSVCTIGFGYVLRWWNPLKPPAAPTKAPAKKQKYRGPTMQDLCSPKKGKR</sequence>
<feature type="transmembrane region" description="Helical" evidence="7">
    <location>
        <begin position="139"/>
        <end position="156"/>
    </location>
</feature>
<comment type="caution">
    <text evidence="8">The sequence shown here is derived from an EMBL/GenBank/DDBJ whole genome shotgun (WGS) entry which is preliminary data.</text>
</comment>
<dbReference type="Proteomes" id="UP001276659">
    <property type="component" value="Unassembled WGS sequence"/>
</dbReference>
<keyword evidence="4 7" id="KW-1133">Transmembrane helix</keyword>
<dbReference type="GO" id="GO:0032979">
    <property type="term" value="P:protein insertion into mitochondrial inner membrane from matrix"/>
    <property type="evidence" value="ECO:0007669"/>
    <property type="project" value="TreeGrafter"/>
</dbReference>
<comment type="similarity">
    <text evidence="2">Belongs to the OXA1/ALB3/YidC family.</text>
</comment>
<name>A0AAE0DI61_9LECA</name>
<proteinExistence type="inferred from homology"/>
<keyword evidence="5 7" id="KW-0472">Membrane</keyword>
<dbReference type="InterPro" id="IPR001708">
    <property type="entry name" value="YidC/ALB3/OXA1/COX18"/>
</dbReference>
<dbReference type="GO" id="GO:0005743">
    <property type="term" value="C:mitochondrial inner membrane"/>
    <property type="evidence" value="ECO:0007669"/>
    <property type="project" value="TreeGrafter"/>
</dbReference>
<keyword evidence="9" id="KW-1185">Reference proteome</keyword>
<evidence type="ECO:0000313" key="9">
    <source>
        <dbReference type="Proteomes" id="UP001276659"/>
    </source>
</evidence>
<keyword evidence="3 7" id="KW-0812">Transmembrane</keyword>
<dbReference type="PANTHER" id="PTHR12428:SF65">
    <property type="entry name" value="CYTOCHROME C OXIDASE ASSEMBLY PROTEIN COX18, MITOCHONDRIAL"/>
    <property type="match status" value="1"/>
</dbReference>
<protein>
    <submittedName>
        <fullName evidence="8">Uncharacterized protein</fullName>
    </submittedName>
</protein>
<organism evidence="8 9">
    <name type="scientific">Lepraria neglecta</name>
    <dbReference type="NCBI Taxonomy" id="209136"/>
    <lineage>
        <taxon>Eukaryota</taxon>
        <taxon>Fungi</taxon>
        <taxon>Dikarya</taxon>
        <taxon>Ascomycota</taxon>
        <taxon>Pezizomycotina</taxon>
        <taxon>Lecanoromycetes</taxon>
        <taxon>OSLEUM clade</taxon>
        <taxon>Lecanoromycetidae</taxon>
        <taxon>Lecanorales</taxon>
        <taxon>Lecanorineae</taxon>
        <taxon>Stereocaulaceae</taxon>
        <taxon>Lepraria</taxon>
    </lineage>
</organism>
<dbReference type="GO" id="GO:0033617">
    <property type="term" value="P:mitochondrial respiratory chain complex IV assembly"/>
    <property type="evidence" value="ECO:0007669"/>
    <property type="project" value="TreeGrafter"/>
</dbReference>
<evidence type="ECO:0000256" key="3">
    <source>
        <dbReference type="ARBA" id="ARBA00022692"/>
    </source>
</evidence>
<dbReference type="EMBL" id="JASNWA010000008">
    <property type="protein sequence ID" value="KAK3171177.1"/>
    <property type="molecule type" value="Genomic_DNA"/>
</dbReference>
<dbReference type="GO" id="GO:0032977">
    <property type="term" value="F:membrane insertase activity"/>
    <property type="evidence" value="ECO:0007669"/>
    <property type="project" value="InterPro"/>
</dbReference>
<dbReference type="AlphaFoldDB" id="A0AAE0DI61"/>
<gene>
    <name evidence="8" type="ORF">OEA41_003261</name>
</gene>
<comment type="subcellular location">
    <subcellularLocation>
        <location evidence="1">Membrane</location>
        <topology evidence="1">Multi-pass membrane protein</topology>
    </subcellularLocation>
</comment>
<dbReference type="PANTHER" id="PTHR12428">
    <property type="entry name" value="OXA1"/>
    <property type="match status" value="1"/>
</dbReference>
<feature type="region of interest" description="Disordered" evidence="6">
    <location>
        <begin position="234"/>
        <end position="263"/>
    </location>
</feature>
<evidence type="ECO:0000256" key="2">
    <source>
        <dbReference type="ARBA" id="ARBA00009877"/>
    </source>
</evidence>
<reference evidence="8" key="1">
    <citation type="submission" date="2022-11" db="EMBL/GenBank/DDBJ databases">
        <title>Chromosomal genome sequence assembly and mating type (MAT) locus characterization of the leprose asexual lichenized fungus Lepraria neglecta (Nyl.) Erichsen.</title>
        <authorList>
            <person name="Allen J.L."/>
            <person name="Pfeffer B."/>
        </authorList>
    </citation>
    <scope>NUCLEOTIDE SEQUENCE</scope>
    <source>
        <strain evidence="8">Allen 5258</strain>
    </source>
</reference>
<accession>A0AAE0DI61</accession>
<evidence type="ECO:0000256" key="7">
    <source>
        <dbReference type="SAM" id="Phobius"/>
    </source>
</evidence>
<evidence type="ECO:0000313" key="8">
    <source>
        <dbReference type="EMBL" id="KAK3171177.1"/>
    </source>
</evidence>
<evidence type="ECO:0000256" key="5">
    <source>
        <dbReference type="ARBA" id="ARBA00023136"/>
    </source>
</evidence>